<name>A0A0E2D8J8_LEPIR</name>
<comment type="caution">
    <text evidence="1">The sequence shown here is derived from an EMBL/GenBank/DDBJ whole genome shotgun (WGS) entry which is preliminary data.</text>
</comment>
<protein>
    <submittedName>
        <fullName evidence="1">Uncharacterized protein</fullName>
    </submittedName>
</protein>
<dbReference type="EMBL" id="AHNR02000023">
    <property type="protein sequence ID" value="EKR56184.1"/>
    <property type="molecule type" value="Genomic_DNA"/>
</dbReference>
<evidence type="ECO:0000313" key="2">
    <source>
        <dbReference type="Proteomes" id="UP000001340"/>
    </source>
</evidence>
<sequence>MAKLIRVSDEHNKKTKIASLRIYPKIPLQKLQQIASNKAYTFLKMQNIPIL</sequence>
<accession>A0A0E2D8J8</accession>
<proteinExistence type="predicted"/>
<dbReference type="Proteomes" id="UP000001340">
    <property type="component" value="Unassembled WGS sequence"/>
</dbReference>
<reference evidence="1 2" key="1">
    <citation type="submission" date="2012-10" db="EMBL/GenBank/DDBJ databases">
        <authorList>
            <person name="Harkins D.M."/>
            <person name="Durkin A.S."/>
            <person name="Brinkac L.M."/>
            <person name="Haft D.H."/>
            <person name="Selengut J.D."/>
            <person name="Sanka R."/>
            <person name="DePew J."/>
            <person name="Purushe J."/>
            <person name="Chanthongthip A."/>
            <person name="Lattana O."/>
            <person name="Phetsouvanh R."/>
            <person name="Newton P.N."/>
            <person name="Vinetz J.M."/>
            <person name="Sutton G.G."/>
            <person name="Nierman W.C."/>
            <person name="Fouts D.E."/>
        </authorList>
    </citation>
    <scope>NUCLEOTIDE SEQUENCE [LARGE SCALE GENOMIC DNA]</scope>
    <source>
        <strain evidence="1 2">UI 12758</strain>
    </source>
</reference>
<dbReference type="AlphaFoldDB" id="A0A0E2D8J8"/>
<organism evidence="1 2">
    <name type="scientific">Leptospira interrogans str. UI 12758</name>
    <dbReference type="NCBI Taxonomy" id="1049938"/>
    <lineage>
        <taxon>Bacteria</taxon>
        <taxon>Pseudomonadati</taxon>
        <taxon>Spirochaetota</taxon>
        <taxon>Spirochaetia</taxon>
        <taxon>Leptospirales</taxon>
        <taxon>Leptospiraceae</taxon>
        <taxon>Leptospira</taxon>
    </lineage>
</organism>
<evidence type="ECO:0000313" key="1">
    <source>
        <dbReference type="EMBL" id="EKR56184.1"/>
    </source>
</evidence>
<gene>
    <name evidence="1" type="ORF">LEP1GSC105_4633</name>
</gene>